<comment type="caution">
    <text evidence="2">The sequence shown here is derived from an EMBL/GenBank/DDBJ whole genome shotgun (WGS) entry which is preliminary data.</text>
</comment>
<dbReference type="Gene3D" id="1.10.472.60">
    <property type="entry name" value="putative protein disulfide isomerase domain"/>
    <property type="match status" value="1"/>
</dbReference>
<proteinExistence type="predicted"/>
<reference evidence="2 3" key="1">
    <citation type="journal article" date="2019" name="Int. J. Syst. Evol. Microbiol.">
        <title>The Global Catalogue of Microorganisms (GCM) 10K type strain sequencing project: providing services to taxonomists for standard genome sequencing and annotation.</title>
        <authorList>
            <consortium name="The Broad Institute Genomics Platform"/>
            <consortium name="The Broad Institute Genome Sequencing Center for Infectious Disease"/>
            <person name="Wu L."/>
            <person name="Ma J."/>
        </authorList>
    </citation>
    <scope>NUCLEOTIDE SEQUENCE [LARGE SCALE GENOMIC DNA]</scope>
    <source>
        <strain evidence="2 3">JCM 16082</strain>
    </source>
</reference>
<gene>
    <name evidence="2" type="ORF">GCM10009117_21960</name>
</gene>
<dbReference type="CDD" id="cd03025">
    <property type="entry name" value="DsbA_FrnE_like"/>
    <property type="match status" value="1"/>
</dbReference>
<dbReference type="RefSeq" id="WP_343767487.1">
    <property type="nucleotide sequence ID" value="NZ_BAAAFG010000016.1"/>
</dbReference>
<dbReference type="SUPFAM" id="SSF52833">
    <property type="entry name" value="Thioredoxin-like"/>
    <property type="match status" value="1"/>
</dbReference>
<keyword evidence="3" id="KW-1185">Reference proteome</keyword>
<sequence>MRLYYIYDALCGWCYGFSPVIQEFCKTHKDDFKAEVISGGMITGNRIGPIGEVAGYISEAYKVVEDRTGVKFGEGFLNGILAEGTAIFTSIPSAIAMSILKQEQPEAQIAFAAALQNSIYDTGIKPKDLDAYADLLASFGLDREEALIKMNQKEYREAAEADFKFAASLGVSGFPTLVLKHNDKYYAIAKGYISLTDLELNYEHFKKNVLNKS</sequence>
<feature type="domain" description="DSBA-like thioredoxin" evidence="1">
    <location>
        <begin position="7"/>
        <end position="195"/>
    </location>
</feature>
<accession>A0ABN1MJB6</accession>
<dbReference type="EMBL" id="BAAAFG010000016">
    <property type="protein sequence ID" value="GAA0873049.1"/>
    <property type="molecule type" value="Genomic_DNA"/>
</dbReference>
<dbReference type="Proteomes" id="UP001500507">
    <property type="component" value="Unassembled WGS sequence"/>
</dbReference>
<organism evidence="2 3">
    <name type="scientific">Gangjinia marincola</name>
    <dbReference type="NCBI Taxonomy" id="578463"/>
    <lineage>
        <taxon>Bacteria</taxon>
        <taxon>Pseudomonadati</taxon>
        <taxon>Bacteroidota</taxon>
        <taxon>Flavobacteriia</taxon>
        <taxon>Flavobacteriales</taxon>
        <taxon>Flavobacteriaceae</taxon>
        <taxon>Gangjinia</taxon>
    </lineage>
</organism>
<dbReference type="PANTHER" id="PTHR13887">
    <property type="entry name" value="GLUTATHIONE S-TRANSFERASE KAPPA"/>
    <property type="match status" value="1"/>
</dbReference>
<evidence type="ECO:0000313" key="2">
    <source>
        <dbReference type="EMBL" id="GAA0873049.1"/>
    </source>
</evidence>
<dbReference type="InterPro" id="IPR001853">
    <property type="entry name" value="DSBA-like_thioredoxin_dom"/>
</dbReference>
<evidence type="ECO:0000313" key="3">
    <source>
        <dbReference type="Proteomes" id="UP001500507"/>
    </source>
</evidence>
<dbReference type="PANTHER" id="PTHR13887:SF54">
    <property type="entry name" value="DSBA FAMILY PROTEIN"/>
    <property type="match status" value="1"/>
</dbReference>
<name>A0ABN1MJB6_9FLAO</name>
<dbReference type="InterPro" id="IPR036249">
    <property type="entry name" value="Thioredoxin-like_sf"/>
</dbReference>
<dbReference type="Gene3D" id="3.40.30.10">
    <property type="entry name" value="Glutaredoxin"/>
    <property type="match status" value="1"/>
</dbReference>
<dbReference type="Pfam" id="PF01323">
    <property type="entry name" value="DSBA"/>
    <property type="match status" value="1"/>
</dbReference>
<evidence type="ECO:0000259" key="1">
    <source>
        <dbReference type="Pfam" id="PF01323"/>
    </source>
</evidence>
<protein>
    <submittedName>
        <fullName evidence="2">DsbA family protein</fullName>
    </submittedName>
</protein>